<accession>A0ABN4K5C2</accession>
<reference evidence="1 2" key="1">
    <citation type="submission" date="2015-12" db="EMBL/GenBank/DDBJ databases">
        <authorList>
            <person name="Kim M.K."/>
            <person name="Srinivasan S."/>
            <person name="Lee J.-J."/>
            <person name="Kim K."/>
        </authorList>
    </citation>
    <scope>NUCLEOTIDE SEQUENCE [LARGE SCALE GENOMIC DNA]</scope>
    <source>
        <strain evidence="1 2">BM2</strain>
    </source>
</reference>
<sequence length="130" mass="13819">MLGVTGLSDAGAVGMTLPAPPAGPPAQVGGLRVCEQGDTTFLLDRSGRVRSLTYARLVPDNTLRVRQSYDRAGRLTGLSVQWSGFAGRLLDARGSFDARGRLVKETGFRARGVTTPLRSYLRAVPKGVTC</sequence>
<evidence type="ECO:0000313" key="2">
    <source>
        <dbReference type="Proteomes" id="UP000060071"/>
    </source>
</evidence>
<evidence type="ECO:0008006" key="3">
    <source>
        <dbReference type="Google" id="ProtNLM"/>
    </source>
</evidence>
<protein>
    <recommendedName>
        <fullName evidence="3">RHS repeat protein</fullName>
    </recommendedName>
</protein>
<proteinExistence type="predicted"/>
<gene>
    <name evidence="1" type="ORF">AUC44_10635</name>
</gene>
<evidence type="ECO:0000313" key="1">
    <source>
        <dbReference type="EMBL" id="ALW89295.1"/>
    </source>
</evidence>
<name>A0ABN4K5C2_9DEIO</name>
<dbReference type="EMBL" id="CP013910">
    <property type="protein sequence ID" value="ALW89295.1"/>
    <property type="molecule type" value="Genomic_DNA"/>
</dbReference>
<keyword evidence="2" id="KW-1185">Reference proteome</keyword>
<dbReference type="Gene3D" id="2.180.10.10">
    <property type="entry name" value="RHS repeat-associated core"/>
    <property type="match status" value="1"/>
</dbReference>
<organism evidence="1 2">
    <name type="scientific">Deinococcus actinosclerus</name>
    <dbReference type="NCBI Taxonomy" id="1768108"/>
    <lineage>
        <taxon>Bacteria</taxon>
        <taxon>Thermotogati</taxon>
        <taxon>Deinococcota</taxon>
        <taxon>Deinococci</taxon>
        <taxon>Deinococcales</taxon>
        <taxon>Deinococcaceae</taxon>
        <taxon>Deinococcus</taxon>
    </lineage>
</organism>
<dbReference type="Proteomes" id="UP000060071">
    <property type="component" value="Chromosome"/>
</dbReference>